<evidence type="ECO:0000313" key="2">
    <source>
        <dbReference type="Proteomes" id="UP000539175"/>
    </source>
</evidence>
<gene>
    <name evidence="1" type="ORF">FHS74_002273</name>
</gene>
<accession>A0A7X0AX34</accession>
<dbReference type="Proteomes" id="UP000539175">
    <property type="component" value="Unassembled WGS sequence"/>
</dbReference>
<sequence>MSFLSDDVVLAFAPDFGERLSEFAGLHPVWLCQSPANREAAERLWAKDGHAHQVTVFTRADMTSPENAFISLLDTIDQHHPAWRRLSVFGCQATPAVRDALADYGGGTFEEIAGGFIVDRDAPALG</sequence>
<dbReference type="RefSeq" id="WP_184800397.1">
    <property type="nucleotide sequence ID" value="NZ_JACIIZ010000005.1"/>
</dbReference>
<protein>
    <submittedName>
        <fullName evidence="1">Uncharacterized protein</fullName>
    </submittedName>
</protein>
<comment type="caution">
    <text evidence="1">The sequence shown here is derived from an EMBL/GenBank/DDBJ whole genome shotgun (WGS) entry which is preliminary data.</text>
</comment>
<dbReference type="AlphaFoldDB" id="A0A7X0AX34"/>
<organism evidence="1 2">
    <name type="scientific">Nitrospirillum iridis</name>
    <dbReference type="NCBI Taxonomy" id="765888"/>
    <lineage>
        <taxon>Bacteria</taxon>
        <taxon>Pseudomonadati</taxon>
        <taxon>Pseudomonadota</taxon>
        <taxon>Alphaproteobacteria</taxon>
        <taxon>Rhodospirillales</taxon>
        <taxon>Azospirillaceae</taxon>
        <taxon>Nitrospirillum</taxon>
    </lineage>
</organism>
<reference evidence="1 2" key="1">
    <citation type="submission" date="2020-08" db="EMBL/GenBank/DDBJ databases">
        <title>Genomic Encyclopedia of Type Strains, Phase IV (KMG-IV): sequencing the most valuable type-strain genomes for metagenomic binning, comparative biology and taxonomic classification.</title>
        <authorList>
            <person name="Goeker M."/>
        </authorList>
    </citation>
    <scope>NUCLEOTIDE SEQUENCE [LARGE SCALE GENOMIC DNA]</scope>
    <source>
        <strain evidence="1 2">DSM 22198</strain>
    </source>
</reference>
<proteinExistence type="predicted"/>
<name>A0A7X0AX34_9PROT</name>
<keyword evidence="2" id="KW-1185">Reference proteome</keyword>
<dbReference type="EMBL" id="JACIIZ010000005">
    <property type="protein sequence ID" value="MBB6251722.1"/>
    <property type="molecule type" value="Genomic_DNA"/>
</dbReference>
<evidence type="ECO:0000313" key="1">
    <source>
        <dbReference type="EMBL" id="MBB6251722.1"/>
    </source>
</evidence>